<dbReference type="PANTHER" id="PTHR39188">
    <property type="entry name" value="MEMBRANE-ASSOCIATED ZINC METALLOPROTEASE M50B"/>
    <property type="match status" value="1"/>
</dbReference>
<evidence type="ECO:0000256" key="11">
    <source>
        <dbReference type="ARBA" id="ARBA00023136"/>
    </source>
</evidence>
<feature type="domain" description="Peptidase M50" evidence="13">
    <location>
        <begin position="31"/>
        <end position="103"/>
    </location>
</feature>
<evidence type="ECO:0000256" key="8">
    <source>
        <dbReference type="ARBA" id="ARBA00022833"/>
    </source>
</evidence>
<dbReference type="EMBL" id="JBHTCO010000011">
    <property type="protein sequence ID" value="MFC7393196.1"/>
    <property type="molecule type" value="Genomic_DNA"/>
</dbReference>
<dbReference type="Proteomes" id="UP001596505">
    <property type="component" value="Unassembled WGS sequence"/>
</dbReference>
<dbReference type="RefSeq" id="WP_380965655.1">
    <property type="nucleotide sequence ID" value="NZ_JBHTCO010000011.1"/>
</dbReference>
<evidence type="ECO:0000256" key="4">
    <source>
        <dbReference type="ARBA" id="ARBA00022670"/>
    </source>
</evidence>
<keyword evidence="9 12" id="KW-1133">Transmembrane helix</keyword>
<comment type="subcellular location">
    <subcellularLocation>
        <location evidence="2">Membrane</location>
        <topology evidence="2">Multi-pass membrane protein</topology>
    </subcellularLocation>
</comment>
<feature type="domain" description="Peptidase M50" evidence="13">
    <location>
        <begin position="116"/>
        <end position="168"/>
    </location>
</feature>
<keyword evidence="11 12" id="KW-0472">Membrane</keyword>
<evidence type="ECO:0000256" key="2">
    <source>
        <dbReference type="ARBA" id="ARBA00004141"/>
    </source>
</evidence>
<evidence type="ECO:0000313" key="14">
    <source>
        <dbReference type="EMBL" id="MFC7393196.1"/>
    </source>
</evidence>
<keyword evidence="10" id="KW-0482">Metalloprotease</keyword>
<feature type="transmembrane region" description="Helical" evidence="12">
    <location>
        <begin position="82"/>
        <end position="103"/>
    </location>
</feature>
<accession>A0ABW2Q154</accession>
<organism evidence="14 15">
    <name type="scientific">Scopulibacillus cellulosilyticus</name>
    <dbReference type="NCBI Taxonomy" id="2665665"/>
    <lineage>
        <taxon>Bacteria</taxon>
        <taxon>Bacillati</taxon>
        <taxon>Bacillota</taxon>
        <taxon>Bacilli</taxon>
        <taxon>Bacillales</taxon>
        <taxon>Sporolactobacillaceae</taxon>
        <taxon>Scopulibacillus</taxon>
    </lineage>
</organism>
<evidence type="ECO:0000256" key="7">
    <source>
        <dbReference type="ARBA" id="ARBA00022801"/>
    </source>
</evidence>
<reference evidence="15" key="1">
    <citation type="journal article" date="2019" name="Int. J. Syst. Evol. Microbiol.">
        <title>The Global Catalogue of Microorganisms (GCM) 10K type strain sequencing project: providing services to taxonomists for standard genome sequencing and annotation.</title>
        <authorList>
            <consortium name="The Broad Institute Genomics Platform"/>
            <consortium name="The Broad Institute Genome Sequencing Center for Infectious Disease"/>
            <person name="Wu L."/>
            <person name="Ma J."/>
        </authorList>
    </citation>
    <scope>NUCLEOTIDE SEQUENCE [LARGE SCALE GENOMIC DNA]</scope>
    <source>
        <strain evidence="15">CGMCC 1.16305</strain>
    </source>
</reference>
<keyword evidence="7" id="KW-0378">Hydrolase</keyword>
<evidence type="ECO:0000256" key="3">
    <source>
        <dbReference type="ARBA" id="ARBA00007931"/>
    </source>
</evidence>
<protein>
    <submittedName>
        <fullName evidence="14">M50 family metallopeptidase</fullName>
    </submittedName>
</protein>
<keyword evidence="5 12" id="KW-0812">Transmembrane</keyword>
<evidence type="ECO:0000259" key="13">
    <source>
        <dbReference type="Pfam" id="PF02163"/>
    </source>
</evidence>
<gene>
    <name evidence="14" type="ORF">ACFQRG_09480</name>
</gene>
<keyword evidence="6" id="KW-0479">Metal-binding</keyword>
<feature type="transmembrane region" description="Helical" evidence="12">
    <location>
        <begin position="153"/>
        <end position="174"/>
    </location>
</feature>
<evidence type="ECO:0000313" key="15">
    <source>
        <dbReference type="Proteomes" id="UP001596505"/>
    </source>
</evidence>
<evidence type="ECO:0000256" key="10">
    <source>
        <dbReference type="ARBA" id="ARBA00023049"/>
    </source>
</evidence>
<keyword evidence="15" id="KW-1185">Reference proteome</keyword>
<comment type="caution">
    <text evidence="14">The sequence shown here is derived from an EMBL/GenBank/DDBJ whole genome shotgun (WGS) entry which is preliminary data.</text>
</comment>
<dbReference type="InterPro" id="IPR008915">
    <property type="entry name" value="Peptidase_M50"/>
</dbReference>
<keyword evidence="8" id="KW-0862">Zinc</keyword>
<evidence type="ECO:0000256" key="5">
    <source>
        <dbReference type="ARBA" id="ARBA00022692"/>
    </source>
</evidence>
<comment type="similarity">
    <text evidence="3">Belongs to the peptidase M50B family.</text>
</comment>
<evidence type="ECO:0000256" key="1">
    <source>
        <dbReference type="ARBA" id="ARBA00001947"/>
    </source>
</evidence>
<evidence type="ECO:0000256" key="6">
    <source>
        <dbReference type="ARBA" id="ARBA00022723"/>
    </source>
</evidence>
<proteinExistence type="inferred from homology"/>
<dbReference type="Pfam" id="PF02163">
    <property type="entry name" value="Peptidase_M50"/>
    <property type="match status" value="2"/>
</dbReference>
<dbReference type="PANTHER" id="PTHR39188:SF3">
    <property type="entry name" value="STAGE IV SPORULATION PROTEIN FB"/>
    <property type="match status" value="1"/>
</dbReference>
<name>A0ABW2Q154_9BACL</name>
<feature type="transmembrane region" description="Helical" evidence="12">
    <location>
        <begin position="14"/>
        <end position="40"/>
    </location>
</feature>
<evidence type="ECO:0000256" key="12">
    <source>
        <dbReference type="SAM" id="Phobius"/>
    </source>
</evidence>
<evidence type="ECO:0000256" key="9">
    <source>
        <dbReference type="ARBA" id="ARBA00022989"/>
    </source>
</evidence>
<comment type="cofactor">
    <cofactor evidence="1">
        <name>Zn(2+)</name>
        <dbReference type="ChEBI" id="CHEBI:29105"/>
    </cofactor>
</comment>
<sequence length="285" mass="33737">MNNFYLPKFKIHPVFWFVLAAGLITGHFWDIVIVFFIVFIHECGHAAAAMIVGWRVTAIELLPFGGVAKVEDHANRPLKEELFVTIAGPLQHLWLPAVSYLLAPTEFWSYSHHHLFLTYNTMILLFNLLPVWPLDGGKLLYILLMRRLPFKKAYHYSLIISLIILVLLTVFLLIFYPFLLSYFVVASFLGLSIYKEWRQRQYVFMRFLLSRWREYQDKSKYYKPLIVPPNMPIINILDLFYRGMDHQIIIRNHNKQRVINEGDLLNLYFSGHYARHRIGELFKLC</sequence>
<keyword evidence="4" id="KW-0645">Protease</keyword>